<keyword evidence="1" id="KW-0175">Coiled coil</keyword>
<protein>
    <submittedName>
        <fullName evidence="3">Hypothetical_protein</fullName>
    </submittedName>
</protein>
<evidence type="ECO:0000313" key="3">
    <source>
        <dbReference type="EMBL" id="SYZ66737.1"/>
    </source>
</evidence>
<feature type="region of interest" description="Disordered" evidence="2">
    <location>
        <begin position="237"/>
        <end position="262"/>
    </location>
</feature>
<feature type="region of interest" description="Disordered" evidence="2">
    <location>
        <begin position="446"/>
        <end position="487"/>
    </location>
</feature>
<feature type="compositionally biased region" description="Low complexity" evidence="2">
    <location>
        <begin position="116"/>
        <end position="129"/>
    </location>
</feature>
<proteinExistence type="predicted"/>
<organism evidence="3 4">
    <name type="scientific">Leishmania braziliensis MHOM/BR/75/M2904</name>
    <dbReference type="NCBI Taxonomy" id="420245"/>
    <lineage>
        <taxon>Eukaryota</taxon>
        <taxon>Discoba</taxon>
        <taxon>Euglenozoa</taxon>
        <taxon>Kinetoplastea</taxon>
        <taxon>Metakinetoplastina</taxon>
        <taxon>Trypanosomatida</taxon>
        <taxon>Trypanosomatidae</taxon>
        <taxon>Leishmaniinae</taxon>
        <taxon>Leishmania</taxon>
        <taxon>Leishmania braziliensis species complex</taxon>
    </lineage>
</organism>
<dbReference type="VEuPathDB" id="TriTrypDB:LbrM.26.0780"/>
<dbReference type="Proteomes" id="UP000319462">
    <property type="component" value="Chromosome 26"/>
</dbReference>
<feature type="compositionally biased region" description="Basic and acidic residues" evidence="2">
    <location>
        <begin position="374"/>
        <end position="389"/>
    </location>
</feature>
<dbReference type="KEGG" id="lbz:LBRM_26_0780"/>
<feature type="compositionally biased region" description="Polar residues" evidence="2">
    <location>
        <begin position="190"/>
        <end position="206"/>
    </location>
</feature>
<sequence length="565" mass="65087">MEHSHSQRVSYDMPQKQLDYFSSRARTFPAFEQSAQANHLYDKPTFGRIHKIHHRFQQQPESQEIEHTAVAQQGRLSERYQLYFGEHIPVDSKSHSLIADSTASRSYQTEESQFHKAPAPKAASQKPPSEVSSHAQSTRHRYFSVEPKKSSHPRTHREAVVNTIDFNSSYNALPSWHSSISQEQSTNNMNPAHGNMTQQTEDQPWTSKRGYKQTRGDHQAPIAELFASRSTLVSHDPRSEMSASFRSQHHEALAKPPAQERPAAALSYVPQQMGRIHPMRKALDRQEPDYSARHPAARGQADEYERMRDEEENCTFQPSIVNPSRPRKGNDQGPTYCESERTNLQHASRGDYEQDLYNKMHGDADTAKRRKDSRRAQKEIDDAEIERNTRRGPRSTFANPRRTAVDCDTDPEEVFVRLYEDAQRYNKEKSEQERLIELKRQQELHDAPYELKKGSKHKEGTLDNDNEGAVSGNEKPAEGKPTSSIARKSASEIRQFFERLSQPNSIAIKFEKLKEQAEQEKREKEEKEAESKKNEIEKIARYKWMIPAKGFTFSDLQSHNAIYSS</sequence>
<feature type="region of interest" description="Disordered" evidence="2">
    <location>
        <begin position="190"/>
        <end position="213"/>
    </location>
</feature>
<dbReference type="EMBL" id="LS997625">
    <property type="protein sequence ID" value="SYZ66737.1"/>
    <property type="molecule type" value="Genomic_DNA"/>
</dbReference>
<reference evidence="3 4" key="1">
    <citation type="submission" date="2018-09" db="EMBL/GenBank/DDBJ databases">
        <authorList>
            <person name="Peiro R."/>
            <person name="Begona"/>
            <person name="Cbmso G."/>
            <person name="Lopez M."/>
            <person name="Gonzalez S."/>
        </authorList>
    </citation>
    <scope>NUCLEOTIDE SEQUENCE [LARGE SCALE GENOMIC DNA]</scope>
</reference>
<feature type="region of interest" description="Disordered" evidence="2">
    <location>
        <begin position="99"/>
        <end position="156"/>
    </location>
</feature>
<feature type="compositionally biased region" description="Basic and acidic residues" evidence="2">
    <location>
        <begin position="300"/>
        <end position="309"/>
    </location>
</feature>
<evidence type="ECO:0000256" key="2">
    <source>
        <dbReference type="SAM" id="MobiDB-lite"/>
    </source>
</evidence>
<feature type="compositionally biased region" description="Polar residues" evidence="2">
    <location>
        <begin position="99"/>
        <end position="111"/>
    </location>
</feature>
<feature type="compositionally biased region" description="Basic and acidic residues" evidence="2">
    <location>
        <begin position="446"/>
        <end position="461"/>
    </location>
</feature>
<dbReference type="RefSeq" id="XP_001562310.1">
    <property type="nucleotide sequence ID" value="XM_001562260.1"/>
</dbReference>
<evidence type="ECO:0000313" key="4">
    <source>
        <dbReference type="Proteomes" id="UP000319462"/>
    </source>
</evidence>
<accession>A0A3P3Z942</accession>
<feature type="compositionally biased region" description="Basic and acidic residues" evidence="2">
    <location>
        <begin position="338"/>
        <end position="367"/>
    </location>
</feature>
<feature type="coiled-coil region" evidence="1">
    <location>
        <begin position="507"/>
        <end position="542"/>
    </location>
</feature>
<dbReference type="AlphaFoldDB" id="A0A3P3Z942"/>
<feature type="region of interest" description="Disordered" evidence="2">
    <location>
        <begin position="284"/>
        <end position="405"/>
    </location>
</feature>
<gene>
    <name evidence="3" type="ORF">LBRM2904_26.0720</name>
</gene>
<evidence type="ECO:0000256" key="1">
    <source>
        <dbReference type="SAM" id="Coils"/>
    </source>
</evidence>
<name>A0A3P3Z942_LEIBR</name>